<feature type="region of interest" description="Disordered" evidence="1">
    <location>
        <begin position="58"/>
        <end position="87"/>
    </location>
</feature>
<proteinExistence type="predicted"/>
<gene>
    <name evidence="3" type="ORF">FKG94_17115</name>
</gene>
<protein>
    <submittedName>
        <fullName evidence="3">Fibronectin type III domain-containing protein</fullName>
    </submittedName>
</protein>
<reference evidence="3 4" key="1">
    <citation type="submission" date="2019-06" db="EMBL/GenBank/DDBJ databases">
        <title>Whole genome sequence for Cellvibrionaceae sp. R142.</title>
        <authorList>
            <person name="Wang G."/>
        </authorList>
    </citation>
    <scope>NUCLEOTIDE SEQUENCE [LARGE SCALE GENOMIC DNA]</scope>
    <source>
        <strain evidence="3 4">R142</strain>
    </source>
</reference>
<evidence type="ECO:0000313" key="4">
    <source>
        <dbReference type="Proteomes" id="UP000319732"/>
    </source>
</evidence>
<dbReference type="InterPro" id="IPR036116">
    <property type="entry name" value="FN3_sf"/>
</dbReference>
<evidence type="ECO:0000256" key="1">
    <source>
        <dbReference type="SAM" id="MobiDB-lite"/>
    </source>
</evidence>
<dbReference type="OrthoDB" id="5706684at2"/>
<organism evidence="3 4">
    <name type="scientific">Exilibacterium tricleocarpae</name>
    <dbReference type="NCBI Taxonomy" id="2591008"/>
    <lineage>
        <taxon>Bacteria</taxon>
        <taxon>Pseudomonadati</taxon>
        <taxon>Pseudomonadota</taxon>
        <taxon>Gammaproteobacteria</taxon>
        <taxon>Cellvibrionales</taxon>
        <taxon>Cellvibrionaceae</taxon>
        <taxon>Exilibacterium</taxon>
    </lineage>
</organism>
<comment type="caution">
    <text evidence="3">The sequence shown here is derived from an EMBL/GenBank/DDBJ whole genome shotgun (WGS) entry which is preliminary data.</text>
</comment>
<dbReference type="InterPro" id="IPR003961">
    <property type="entry name" value="FN3_dom"/>
</dbReference>
<dbReference type="EMBL" id="VHSG01000018">
    <property type="protein sequence ID" value="TQV73424.1"/>
    <property type="molecule type" value="Genomic_DNA"/>
</dbReference>
<keyword evidence="4" id="KW-1185">Reference proteome</keyword>
<feature type="compositionally biased region" description="Pro residues" evidence="1">
    <location>
        <begin position="71"/>
        <end position="81"/>
    </location>
</feature>
<dbReference type="SMART" id="SM00060">
    <property type="entry name" value="FN3"/>
    <property type="match status" value="1"/>
</dbReference>
<evidence type="ECO:0000313" key="3">
    <source>
        <dbReference type="EMBL" id="TQV73424.1"/>
    </source>
</evidence>
<dbReference type="InterPro" id="IPR013783">
    <property type="entry name" value="Ig-like_fold"/>
</dbReference>
<dbReference type="Gene3D" id="2.60.40.10">
    <property type="entry name" value="Immunoglobulins"/>
    <property type="match status" value="1"/>
</dbReference>
<sequence length="169" mass="17604">MGIEKVSGLLTIPTTYFSHCCNVRGAACMNVFSRKITTAILMAFLAALLTACGGGGGSGGGDSDGLDNPPTSNPPQPPNPPVTASATLSWLPPSEREDGDPLVVGAIGGYEINYRMVGGEQFSSVVVNDGAATEVVLEDLQAGRYEIYIHAFDNEGLYSIPSDTIFTSI</sequence>
<name>A0A545T867_9GAMM</name>
<dbReference type="PROSITE" id="PS50853">
    <property type="entry name" value="FN3"/>
    <property type="match status" value="1"/>
</dbReference>
<dbReference type="SUPFAM" id="SSF49265">
    <property type="entry name" value="Fibronectin type III"/>
    <property type="match status" value="1"/>
</dbReference>
<dbReference type="CDD" id="cd00063">
    <property type="entry name" value="FN3"/>
    <property type="match status" value="1"/>
</dbReference>
<dbReference type="Proteomes" id="UP000319732">
    <property type="component" value="Unassembled WGS sequence"/>
</dbReference>
<feature type="domain" description="Fibronectin type-III" evidence="2">
    <location>
        <begin position="74"/>
        <end position="169"/>
    </location>
</feature>
<dbReference type="AlphaFoldDB" id="A0A545T867"/>
<accession>A0A545T867</accession>
<evidence type="ECO:0000259" key="2">
    <source>
        <dbReference type="PROSITE" id="PS50853"/>
    </source>
</evidence>